<evidence type="ECO:0000256" key="3">
    <source>
        <dbReference type="ARBA" id="ARBA00047353"/>
    </source>
</evidence>
<dbReference type="EC" id="2.5.1.-" evidence="4"/>
<dbReference type="Pfam" id="PF01255">
    <property type="entry name" value="Prenyltransf"/>
    <property type="match status" value="1"/>
</dbReference>
<dbReference type="CDD" id="cd00475">
    <property type="entry name" value="Cis_IPPS"/>
    <property type="match status" value="1"/>
</dbReference>
<dbReference type="PROSITE" id="PS01066">
    <property type="entry name" value="UPP_SYNTHASE"/>
    <property type="match status" value="1"/>
</dbReference>
<evidence type="ECO:0000256" key="4">
    <source>
        <dbReference type="RuleBase" id="RU363018"/>
    </source>
</evidence>
<dbReference type="InterPro" id="IPR001441">
    <property type="entry name" value="UPP_synth-like"/>
</dbReference>
<keyword evidence="6" id="KW-1185">Reference proteome</keyword>
<evidence type="ECO:0000313" key="5">
    <source>
        <dbReference type="EMBL" id="KAJ8314725.1"/>
    </source>
</evidence>
<protein>
    <recommendedName>
        <fullName evidence="4">Alkyl transferase</fullName>
        <ecNumber evidence="4">2.5.1.-</ecNumber>
    </recommendedName>
</protein>
<comment type="caution">
    <text evidence="5">The sequence shown here is derived from an EMBL/GenBank/DDBJ whole genome shotgun (WGS) entry which is preliminary data.</text>
</comment>
<dbReference type="PANTHER" id="PTHR10291:SF43">
    <property type="entry name" value="DEHYDRODOLICHYL DIPHOSPHATE SYNTHASE COMPLEX SUBUNIT DHDDS"/>
    <property type="match status" value="1"/>
</dbReference>
<dbReference type="EMBL" id="JARBDR010000337">
    <property type="protein sequence ID" value="KAJ8314725.1"/>
    <property type="molecule type" value="Genomic_DNA"/>
</dbReference>
<evidence type="ECO:0000256" key="2">
    <source>
        <dbReference type="ARBA" id="ARBA00022679"/>
    </source>
</evidence>
<dbReference type="NCBIfam" id="TIGR00055">
    <property type="entry name" value="uppS"/>
    <property type="match status" value="1"/>
</dbReference>
<comment type="catalytic activity">
    <reaction evidence="3">
        <text>n isopentenyl diphosphate + (2E,6E)-farnesyl diphosphate = a di-trans,poly-cis-polyprenyl diphosphate + n diphosphate</text>
        <dbReference type="Rhea" id="RHEA:53008"/>
        <dbReference type="Rhea" id="RHEA-COMP:19494"/>
        <dbReference type="ChEBI" id="CHEBI:33019"/>
        <dbReference type="ChEBI" id="CHEBI:128769"/>
        <dbReference type="ChEBI" id="CHEBI:136960"/>
        <dbReference type="ChEBI" id="CHEBI:175763"/>
        <dbReference type="EC" id="2.5.1.87"/>
    </reaction>
</comment>
<comment type="similarity">
    <text evidence="1 4">Belongs to the UPP synthase family.</text>
</comment>
<dbReference type="SUPFAM" id="SSF64005">
    <property type="entry name" value="Undecaprenyl diphosphate synthase"/>
    <property type="match status" value="1"/>
</dbReference>
<keyword evidence="2 4" id="KW-0808">Transferase</keyword>
<name>A0ABQ9FEM1_TEGGR</name>
<dbReference type="Proteomes" id="UP001217089">
    <property type="component" value="Unassembled WGS sequence"/>
</dbReference>
<reference evidence="5 6" key="1">
    <citation type="submission" date="2022-12" db="EMBL/GenBank/DDBJ databases">
        <title>Chromosome-level genome of Tegillarca granosa.</title>
        <authorList>
            <person name="Kim J."/>
        </authorList>
    </citation>
    <scope>NUCLEOTIDE SEQUENCE [LARGE SCALE GENOMIC DNA]</scope>
    <source>
        <strain evidence="5">Teg-2019</strain>
        <tissue evidence="5">Adductor muscle</tissue>
    </source>
</reference>
<dbReference type="InterPro" id="IPR018520">
    <property type="entry name" value="UPP_synth-like_CS"/>
</dbReference>
<organism evidence="5 6">
    <name type="scientific">Tegillarca granosa</name>
    <name type="common">Malaysian cockle</name>
    <name type="synonym">Anadara granosa</name>
    <dbReference type="NCBI Taxonomy" id="220873"/>
    <lineage>
        <taxon>Eukaryota</taxon>
        <taxon>Metazoa</taxon>
        <taxon>Spiralia</taxon>
        <taxon>Lophotrochozoa</taxon>
        <taxon>Mollusca</taxon>
        <taxon>Bivalvia</taxon>
        <taxon>Autobranchia</taxon>
        <taxon>Pteriomorphia</taxon>
        <taxon>Arcoida</taxon>
        <taxon>Arcoidea</taxon>
        <taxon>Arcidae</taxon>
        <taxon>Tegillarca</taxon>
    </lineage>
</organism>
<dbReference type="PANTHER" id="PTHR10291">
    <property type="entry name" value="DEHYDRODOLICHYL DIPHOSPHATE SYNTHASE FAMILY MEMBER"/>
    <property type="match status" value="1"/>
</dbReference>
<accession>A0ABQ9FEM1</accession>
<evidence type="ECO:0000313" key="6">
    <source>
        <dbReference type="Proteomes" id="UP001217089"/>
    </source>
</evidence>
<evidence type="ECO:0000256" key="1">
    <source>
        <dbReference type="ARBA" id="ARBA00005432"/>
    </source>
</evidence>
<sequence length="256" mass="29985">METEDLLLRIILKYQKVIWKDFTNLLRDLIQKHGVSIRVLGNIQLLPKDVQEIIAEAVNISKNNTRAILNVALAYTSREEMCTAMKEITEGVKSGILKTSDISEDLMGKCLYTGKSPDPDLLIRTSGEVRFSDFLLWQSSFSCLAFVQVLWPEFSVWHLYAAILHYQKNYQTIKMAKDKQELNEERRYSDIDYKQALEDLKLENKEDVSYKEIQTFVKQYSIDRQNRIDQFLQHLYEKREKLFEDLSINRSSVTPS</sequence>
<gene>
    <name evidence="5" type="ORF">KUTeg_006875</name>
</gene>
<dbReference type="InterPro" id="IPR036424">
    <property type="entry name" value="UPP_synth-like_sf"/>
</dbReference>
<dbReference type="Gene3D" id="3.40.1180.10">
    <property type="entry name" value="Decaprenyl diphosphate synthase-like"/>
    <property type="match status" value="1"/>
</dbReference>
<proteinExistence type="inferred from homology"/>